<comment type="caution">
    <text evidence="3">The sequence shown here is derived from an EMBL/GenBank/DDBJ whole genome shotgun (WGS) entry which is preliminary data.</text>
</comment>
<feature type="non-terminal residue" evidence="3">
    <location>
        <position position="245"/>
    </location>
</feature>
<name>A0A8S3H7U9_9BILA</name>
<dbReference type="GO" id="GO:0003341">
    <property type="term" value="P:cilium movement"/>
    <property type="evidence" value="ECO:0007669"/>
    <property type="project" value="TreeGrafter"/>
</dbReference>
<dbReference type="AlphaFoldDB" id="A0A8S3H7U9"/>
<feature type="compositionally biased region" description="Basic and acidic residues" evidence="1">
    <location>
        <begin position="14"/>
        <end position="47"/>
    </location>
</feature>
<protein>
    <recommendedName>
        <fullName evidence="2">Hydin adenylate kinase-like domain-containing protein</fullName>
    </recommendedName>
</protein>
<sequence>YDENNNILLPTRTAGDKLPAELQKFHDDVVKRAEEEKQGETTKRTEETPYPIDGIEINGGELASSSQQPTASGERVGDRATSNSIGEPTESIGDKSEFTLKRVAEKIINYDMTPVAQALARHLGIDLTADGIQARNRRGISVIVHGPPGSGKTMISREISERYDCALLNLDQVIIDAIDSAQRSEFAQRAYLMCRDAFEKNMEEQRQTDVDVDHAPAAQLAAHSKKVPDKKKKGAETADPTTQTT</sequence>
<dbReference type="Proteomes" id="UP000681720">
    <property type="component" value="Unassembled WGS sequence"/>
</dbReference>
<evidence type="ECO:0000259" key="2">
    <source>
        <dbReference type="Pfam" id="PF17213"/>
    </source>
</evidence>
<dbReference type="PANTHER" id="PTHR23053:SF0">
    <property type="entry name" value="HYDROCEPHALUS-INDUCING PROTEIN HOMOLOG"/>
    <property type="match status" value="1"/>
</dbReference>
<dbReference type="GO" id="GO:0005930">
    <property type="term" value="C:axoneme"/>
    <property type="evidence" value="ECO:0007669"/>
    <property type="project" value="TreeGrafter"/>
</dbReference>
<proteinExistence type="predicted"/>
<organism evidence="3 4">
    <name type="scientific">Rotaria magnacalcarata</name>
    <dbReference type="NCBI Taxonomy" id="392030"/>
    <lineage>
        <taxon>Eukaryota</taxon>
        <taxon>Metazoa</taxon>
        <taxon>Spiralia</taxon>
        <taxon>Gnathifera</taxon>
        <taxon>Rotifera</taxon>
        <taxon>Eurotatoria</taxon>
        <taxon>Bdelloidea</taxon>
        <taxon>Philodinida</taxon>
        <taxon>Philodinidae</taxon>
        <taxon>Rotaria</taxon>
    </lineage>
</organism>
<feature type="region of interest" description="Disordered" evidence="1">
    <location>
        <begin position="205"/>
        <end position="245"/>
    </location>
</feature>
<evidence type="ECO:0000256" key="1">
    <source>
        <dbReference type="SAM" id="MobiDB-lite"/>
    </source>
</evidence>
<dbReference type="InterPro" id="IPR033768">
    <property type="entry name" value="Hydin_ADK"/>
</dbReference>
<feature type="region of interest" description="Disordered" evidence="1">
    <location>
        <begin position="1"/>
        <end position="93"/>
    </location>
</feature>
<dbReference type="SUPFAM" id="SSF52540">
    <property type="entry name" value="P-loop containing nucleoside triphosphate hydrolases"/>
    <property type="match status" value="1"/>
</dbReference>
<accession>A0A8S3H7U9</accession>
<feature type="non-terminal residue" evidence="3">
    <location>
        <position position="1"/>
    </location>
</feature>
<gene>
    <name evidence="3" type="ORF">GIL414_LOCUS68665</name>
</gene>
<dbReference type="InterPro" id="IPR033305">
    <property type="entry name" value="Hydin-like"/>
</dbReference>
<dbReference type="Pfam" id="PF17213">
    <property type="entry name" value="Hydin_ADK"/>
    <property type="match status" value="1"/>
</dbReference>
<evidence type="ECO:0000313" key="3">
    <source>
        <dbReference type="EMBL" id="CAF5178998.1"/>
    </source>
</evidence>
<evidence type="ECO:0000313" key="4">
    <source>
        <dbReference type="Proteomes" id="UP000681720"/>
    </source>
</evidence>
<feature type="domain" description="Hydin adenylate kinase-like" evidence="2">
    <location>
        <begin position="142"/>
        <end position="217"/>
    </location>
</feature>
<dbReference type="InterPro" id="IPR027417">
    <property type="entry name" value="P-loop_NTPase"/>
</dbReference>
<feature type="compositionally biased region" description="Basic residues" evidence="1">
    <location>
        <begin position="223"/>
        <end position="233"/>
    </location>
</feature>
<dbReference type="Gene3D" id="3.40.50.300">
    <property type="entry name" value="P-loop containing nucleotide triphosphate hydrolases"/>
    <property type="match status" value="1"/>
</dbReference>
<dbReference type="GO" id="GO:1904158">
    <property type="term" value="P:axonemal central apparatus assembly"/>
    <property type="evidence" value="ECO:0007669"/>
    <property type="project" value="TreeGrafter"/>
</dbReference>
<dbReference type="PANTHER" id="PTHR23053">
    <property type="entry name" value="DLEC1 DELETED IN LUNG AND ESOPHAGEAL CANCER 1"/>
    <property type="match status" value="1"/>
</dbReference>
<reference evidence="3" key="1">
    <citation type="submission" date="2021-02" db="EMBL/GenBank/DDBJ databases">
        <authorList>
            <person name="Nowell W R."/>
        </authorList>
    </citation>
    <scope>NUCLEOTIDE SEQUENCE</scope>
</reference>
<feature type="compositionally biased region" description="Basic and acidic residues" evidence="1">
    <location>
        <begin position="205"/>
        <end position="214"/>
    </location>
</feature>
<dbReference type="EMBL" id="CAJOBJ010328517">
    <property type="protein sequence ID" value="CAF5178998.1"/>
    <property type="molecule type" value="Genomic_DNA"/>
</dbReference>